<feature type="transmembrane region" description="Helical" evidence="6">
    <location>
        <begin position="116"/>
        <end position="135"/>
    </location>
</feature>
<dbReference type="InterPro" id="IPR040177">
    <property type="entry name" value="SLC30A9"/>
</dbReference>
<evidence type="ECO:0000256" key="1">
    <source>
        <dbReference type="ARBA" id="ARBA00004141"/>
    </source>
</evidence>
<evidence type="ECO:0000256" key="5">
    <source>
        <dbReference type="ARBA" id="ARBA00023136"/>
    </source>
</evidence>
<feature type="transmembrane region" description="Helical" evidence="6">
    <location>
        <begin position="204"/>
        <end position="222"/>
    </location>
</feature>
<evidence type="ECO:0000256" key="2">
    <source>
        <dbReference type="ARBA" id="ARBA00022448"/>
    </source>
</evidence>
<dbReference type="GO" id="GO:0008324">
    <property type="term" value="F:monoatomic cation transmembrane transporter activity"/>
    <property type="evidence" value="ECO:0007669"/>
    <property type="project" value="InterPro"/>
</dbReference>
<evidence type="ECO:0000256" key="3">
    <source>
        <dbReference type="ARBA" id="ARBA00022692"/>
    </source>
</evidence>
<dbReference type="InterPro" id="IPR036837">
    <property type="entry name" value="Cation_efflux_CTD_sf"/>
</dbReference>
<accession>A0A3A1R612</accession>
<dbReference type="Gene3D" id="1.20.1510.10">
    <property type="entry name" value="Cation efflux protein transmembrane domain"/>
    <property type="match status" value="1"/>
</dbReference>
<dbReference type="Proteomes" id="UP000265801">
    <property type="component" value="Unassembled WGS sequence"/>
</dbReference>
<dbReference type="RefSeq" id="WP_119545388.1">
    <property type="nucleotide sequence ID" value="NZ_QXIR01000002.1"/>
</dbReference>
<dbReference type="GO" id="GO:0006829">
    <property type="term" value="P:zinc ion transport"/>
    <property type="evidence" value="ECO:0007669"/>
    <property type="project" value="InterPro"/>
</dbReference>
<comment type="caution">
    <text evidence="9">The sequence shown here is derived from an EMBL/GenBank/DDBJ whole genome shotgun (WGS) entry which is preliminary data.</text>
</comment>
<dbReference type="InterPro" id="IPR027470">
    <property type="entry name" value="Cation_efflux_CTD"/>
</dbReference>
<proteinExistence type="predicted"/>
<keyword evidence="3 6" id="KW-0812">Transmembrane</keyword>
<dbReference type="InterPro" id="IPR002524">
    <property type="entry name" value="Cation_efflux"/>
</dbReference>
<dbReference type="Gene3D" id="3.30.70.1350">
    <property type="entry name" value="Cation efflux protein, cytoplasmic domain"/>
    <property type="match status" value="1"/>
</dbReference>
<evidence type="ECO:0000313" key="9">
    <source>
        <dbReference type="EMBL" id="RIW38490.1"/>
    </source>
</evidence>
<comment type="subcellular location">
    <subcellularLocation>
        <location evidence="1">Membrane</location>
        <topology evidence="1">Multi-pass membrane protein</topology>
    </subcellularLocation>
</comment>
<dbReference type="PANTHER" id="PTHR13414">
    <property type="entry name" value="HUEL-CATION TRANSPORTER"/>
    <property type="match status" value="1"/>
</dbReference>
<dbReference type="GO" id="GO:0016020">
    <property type="term" value="C:membrane"/>
    <property type="evidence" value="ECO:0007669"/>
    <property type="project" value="UniProtKB-SubCell"/>
</dbReference>
<dbReference type="InterPro" id="IPR027469">
    <property type="entry name" value="Cation_efflux_TMD_sf"/>
</dbReference>
<dbReference type="AlphaFoldDB" id="A0A3A1R612"/>
<reference evidence="9 10" key="1">
    <citation type="submission" date="2018-09" db="EMBL/GenBank/DDBJ databases">
        <title>Bacillus saliacetes sp. nov., isolated from Thai shrimp paste (Ka-pi).</title>
        <authorList>
            <person name="Daroonpunt R."/>
            <person name="Tanasupawat S."/>
            <person name="Yiamsombut S."/>
        </authorList>
    </citation>
    <scope>NUCLEOTIDE SEQUENCE [LARGE SCALE GENOMIC DNA]</scope>
    <source>
        <strain evidence="9 10">SKP7-4</strain>
    </source>
</reference>
<gene>
    <name evidence="9" type="ORF">D3H55_02850</name>
</gene>
<dbReference type="NCBIfam" id="TIGR01297">
    <property type="entry name" value="CDF"/>
    <property type="match status" value="1"/>
</dbReference>
<dbReference type="SUPFAM" id="SSF160240">
    <property type="entry name" value="Cation efflux protein cytoplasmic domain-like"/>
    <property type="match status" value="1"/>
</dbReference>
<dbReference type="PANTHER" id="PTHR13414:SF9">
    <property type="entry name" value="PROTON-COUPLED ZINC ANTIPORTER SLC30A9, MITOCHONDRIAL"/>
    <property type="match status" value="1"/>
</dbReference>
<name>A0A3A1R612_9BACI</name>
<keyword evidence="10" id="KW-1185">Reference proteome</keyword>
<dbReference type="Pfam" id="PF01545">
    <property type="entry name" value="Cation_efflux"/>
    <property type="match status" value="1"/>
</dbReference>
<keyword evidence="4 6" id="KW-1133">Transmembrane helix</keyword>
<evidence type="ECO:0000313" key="10">
    <source>
        <dbReference type="Proteomes" id="UP000265801"/>
    </source>
</evidence>
<protein>
    <submittedName>
        <fullName evidence="9">Cation transporter</fullName>
    </submittedName>
</protein>
<evidence type="ECO:0000256" key="6">
    <source>
        <dbReference type="SAM" id="Phobius"/>
    </source>
</evidence>
<keyword evidence="2" id="KW-0813">Transport</keyword>
<dbReference type="EMBL" id="QXIR01000002">
    <property type="protein sequence ID" value="RIW38490.1"/>
    <property type="molecule type" value="Genomic_DNA"/>
</dbReference>
<dbReference type="Pfam" id="PF16916">
    <property type="entry name" value="ZT_dimer"/>
    <property type="match status" value="1"/>
</dbReference>
<evidence type="ECO:0000259" key="7">
    <source>
        <dbReference type="Pfam" id="PF01545"/>
    </source>
</evidence>
<feature type="domain" description="Cation efflux protein cytoplasmic" evidence="8">
    <location>
        <begin position="237"/>
        <end position="307"/>
    </location>
</feature>
<evidence type="ECO:0000256" key="4">
    <source>
        <dbReference type="ARBA" id="ARBA00022989"/>
    </source>
</evidence>
<feature type="transmembrane region" description="Helical" evidence="6">
    <location>
        <begin position="171"/>
        <end position="192"/>
    </location>
</feature>
<dbReference type="InterPro" id="IPR058533">
    <property type="entry name" value="Cation_efflux_TM"/>
</dbReference>
<evidence type="ECO:0000259" key="8">
    <source>
        <dbReference type="Pfam" id="PF16916"/>
    </source>
</evidence>
<feature type="transmembrane region" description="Helical" evidence="6">
    <location>
        <begin position="76"/>
        <end position="96"/>
    </location>
</feature>
<organism evidence="9 10">
    <name type="scientific">Bacillus salacetis</name>
    <dbReference type="NCBI Taxonomy" id="2315464"/>
    <lineage>
        <taxon>Bacteria</taxon>
        <taxon>Bacillati</taxon>
        <taxon>Bacillota</taxon>
        <taxon>Bacilli</taxon>
        <taxon>Bacillales</taxon>
        <taxon>Bacillaceae</taxon>
        <taxon>Bacillus</taxon>
    </lineage>
</organism>
<sequence length="322" mass="34796">MGELLKLLKQGNRSALLAAVINAVIAVVKGVAYTFTGNVAMFAETLHSVGDAANQLFVYIGSALSKKSPTPRFPNGFGRLVNLVLLAAVLVVGIMAYETIIEGYQHIFHPTESEGFIISVAVLSLAILLEGFVLFKAMKETLHEVGIEAKGFAIIPKSVANVNKAKAATKLVFLEDTVATAGGLLALIAIVISHYTPYHQAEGIASIIIGILMFIVVGKTFLDNAAGILGEADLEMRSVIGDIAYQDPGVRDVQEIAVLKEGDEYHVELVVEVDPALTVAEADDIKDRLEDRILRENGVTDVIVEFDEDDKLPRWKNNELKE</sequence>
<dbReference type="SUPFAM" id="SSF161111">
    <property type="entry name" value="Cation efflux protein transmembrane domain-like"/>
    <property type="match status" value="1"/>
</dbReference>
<feature type="transmembrane region" description="Helical" evidence="6">
    <location>
        <begin position="15"/>
        <end position="35"/>
    </location>
</feature>
<feature type="domain" description="Cation efflux protein transmembrane" evidence="7">
    <location>
        <begin position="16"/>
        <end position="226"/>
    </location>
</feature>
<dbReference type="OrthoDB" id="9806522at2"/>
<keyword evidence="5 6" id="KW-0472">Membrane</keyword>